<dbReference type="EC" id="2.7.11.1" evidence="1"/>
<keyword evidence="2 11" id="KW-0723">Serine/threonine-protein kinase</keyword>
<keyword evidence="6 9" id="KW-0067">ATP-binding</keyword>
<dbReference type="CDD" id="cd14014">
    <property type="entry name" value="STKc_PknB_like"/>
    <property type="match status" value="1"/>
</dbReference>
<dbReference type="EMBL" id="RQPI01000001">
    <property type="protein sequence ID" value="RQW13288.1"/>
    <property type="molecule type" value="Genomic_DNA"/>
</dbReference>
<organism evidence="11 12">
    <name type="scientific">Paenibacillus rhizophilus</name>
    <dbReference type="NCBI Taxonomy" id="1850366"/>
    <lineage>
        <taxon>Bacteria</taxon>
        <taxon>Bacillati</taxon>
        <taxon>Bacillota</taxon>
        <taxon>Bacilli</taxon>
        <taxon>Bacillales</taxon>
        <taxon>Paenibacillaceae</taxon>
        <taxon>Paenibacillus</taxon>
    </lineage>
</organism>
<dbReference type="SUPFAM" id="SSF56112">
    <property type="entry name" value="Protein kinase-like (PK-like)"/>
    <property type="match status" value="1"/>
</dbReference>
<dbReference type="PANTHER" id="PTHR24363:SF0">
    <property type="entry name" value="SERINE_THREONINE KINASE LIKE DOMAIN CONTAINING 1"/>
    <property type="match status" value="1"/>
</dbReference>
<name>A0A3N9PAL3_9BACL</name>
<evidence type="ECO:0000256" key="7">
    <source>
        <dbReference type="ARBA" id="ARBA00047899"/>
    </source>
</evidence>
<keyword evidence="5 11" id="KW-0418">Kinase</keyword>
<comment type="catalytic activity">
    <reaction evidence="7">
        <text>L-threonyl-[protein] + ATP = O-phospho-L-threonyl-[protein] + ADP + H(+)</text>
        <dbReference type="Rhea" id="RHEA:46608"/>
        <dbReference type="Rhea" id="RHEA-COMP:11060"/>
        <dbReference type="Rhea" id="RHEA-COMP:11605"/>
        <dbReference type="ChEBI" id="CHEBI:15378"/>
        <dbReference type="ChEBI" id="CHEBI:30013"/>
        <dbReference type="ChEBI" id="CHEBI:30616"/>
        <dbReference type="ChEBI" id="CHEBI:61977"/>
        <dbReference type="ChEBI" id="CHEBI:456216"/>
        <dbReference type="EC" id="2.7.11.1"/>
    </reaction>
</comment>
<dbReference type="AlphaFoldDB" id="A0A3N9PAL3"/>
<evidence type="ECO:0000256" key="6">
    <source>
        <dbReference type="ARBA" id="ARBA00022840"/>
    </source>
</evidence>
<feature type="binding site" evidence="9">
    <location>
        <position position="61"/>
    </location>
    <ligand>
        <name>ATP</name>
        <dbReference type="ChEBI" id="CHEBI:30616"/>
    </ligand>
</feature>
<comment type="catalytic activity">
    <reaction evidence="8">
        <text>L-seryl-[protein] + ATP = O-phospho-L-seryl-[protein] + ADP + H(+)</text>
        <dbReference type="Rhea" id="RHEA:17989"/>
        <dbReference type="Rhea" id="RHEA-COMP:9863"/>
        <dbReference type="Rhea" id="RHEA-COMP:11604"/>
        <dbReference type="ChEBI" id="CHEBI:15378"/>
        <dbReference type="ChEBI" id="CHEBI:29999"/>
        <dbReference type="ChEBI" id="CHEBI:30616"/>
        <dbReference type="ChEBI" id="CHEBI:83421"/>
        <dbReference type="ChEBI" id="CHEBI:456216"/>
        <dbReference type="EC" id="2.7.11.1"/>
    </reaction>
</comment>
<dbReference type="Proteomes" id="UP000282529">
    <property type="component" value="Unassembled WGS sequence"/>
</dbReference>
<evidence type="ECO:0000313" key="12">
    <source>
        <dbReference type="Proteomes" id="UP000282529"/>
    </source>
</evidence>
<feature type="domain" description="Protein kinase" evidence="10">
    <location>
        <begin position="31"/>
        <end position="273"/>
    </location>
</feature>
<dbReference type="PROSITE" id="PS00108">
    <property type="entry name" value="PROTEIN_KINASE_ST"/>
    <property type="match status" value="1"/>
</dbReference>
<reference evidence="11 12" key="1">
    <citation type="submission" date="2018-11" db="EMBL/GenBank/DDBJ databases">
        <title>Genome sequence of strain 7197.</title>
        <authorList>
            <person name="Gao J."/>
            <person name="Sun J."/>
        </authorList>
    </citation>
    <scope>NUCLEOTIDE SEQUENCE [LARGE SCALE GENOMIC DNA]</scope>
    <source>
        <strain evidence="11 12">7197</strain>
    </source>
</reference>
<dbReference type="InterPro" id="IPR008271">
    <property type="entry name" value="Ser/Thr_kinase_AS"/>
</dbReference>
<gene>
    <name evidence="11" type="ORF">EH198_02315</name>
</gene>
<dbReference type="OrthoDB" id="9788659at2"/>
<dbReference type="Gene3D" id="3.30.200.20">
    <property type="entry name" value="Phosphorylase Kinase, domain 1"/>
    <property type="match status" value="1"/>
</dbReference>
<evidence type="ECO:0000313" key="11">
    <source>
        <dbReference type="EMBL" id="RQW13288.1"/>
    </source>
</evidence>
<dbReference type="SMART" id="SM00220">
    <property type="entry name" value="S_TKc"/>
    <property type="match status" value="1"/>
</dbReference>
<dbReference type="InterPro" id="IPR017441">
    <property type="entry name" value="Protein_kinase_ATP_BS"/>
</dbReference>
<protein>
    <recommendedName>
        <fullName evidence="1">non-specific serine/threonine protein kinase</fullName>
        <ecNumber evidence="1">2.7.11.1</ecNumber>
    </recommendedName>
</protein>
<keyword evidence="3" id="KW-0808">Transferase</keyword>
<dbReference type="PANTHER" id="PTHR24363">
    <property type="entry name" value="SERINE/THREONINE PROTEIN KINASE"/>
    <property type="match status" value="1"/>
</dbReference>
<keyword evidence="4 9" id="KW-0547">Nucleotide-binding</keyword>
<dbReference type="GO" id="GO:0004674">
    <property type="term" value="F:protein serine/threonine kinase activity"/>
    <property type="evidence" value="ECO:0007669"/>
    <property type="project" value="UniProtKB-KW"/>
</dbReference>
<dbReference type="Pfam" id="PF00069">
    <property type="entry name" value="Pkinase"/>
    <property type="match status" value="1"/>
</dbReference>
<keyword evidence="12" id="KW-1185">Reference proteome</keyword>
<dbReference type="InterPro" id="IPR011009">
    <property type="entry name" value="Kinase-like_dom_sf"/>
</dbReference>
<evidence type="ECO:0000256" key="5">
    <source>
        <dbReference type="ARBA" id="ARBA00022777"/>
    </source>
</evidence>
<dbReference type="InterPro" id="IPR000719">
    <property type="entry name" value="Prot_kinase_dom"/>
</dbReference>
<proteinExistence type="predicted"/>
<accession>A0A3N9PAL3</accession>
<dbReference type="PROSITE" id="PS00107">
    <property type="entry name" value="PROTEIN_KINASE_ATP"/>
    <property type="match status" value="1"/>
</dbReference>
<sequence>MLFFMGKLTQEGKGMRYKSKLIRGQILGGRYLVSGIIGSGGSSHVHLAEDLRLAGKRWAIKECVAEDLYGNVQAEAELLIALDHQRLPRVADFFPPDEDGYSYLVMDYIEGLTLDRYMDSVGGKIQGDTLLLFARQLLEVLQYLHEHRPPIVYRDLKPMNIMLTPENGLMLIDFGIARRHRDGAGEDTVKLGTVGFAAPEQYGSGQSDHRSDLYGLGALLLYLATGGKSSGWSAGMERRLDGRVPEPLIPVLRRLLRPRPEDRYGSAGEVLWILEGMKAVRSTGTRKKEPAAEILPPSGKVSIVTMMGTASGIGTTHASLAAASLLGRYGKAAWVDYAPESPVYGRISALAEAAGRRTPSEGTGGPIEINGVHCWKRPEGGGLEELAGKYRYVVLDMGIGAYEGASAEFARGDIPLLLASGADWRMEETLMWLRRSGWRQDGGWKIVLPLAGRQAAELLKGTLGSREVYTLPYQPEPFAAGGSLESALRDLFAEILKKDSWRTKGSFLQRKKR</sequence>
<dbReference type="PROSITE" id="PS50011">
    <property type="entry name" value="PROTEIN_KINASE_DOM"/>
    <property type="match status" value="1"/>
</dbReference>
<comment type="caution">
    <text evidence="11">The sequence shown here is derived from an EMBL/GenBank/DDBJ whole genome shotgun (WGS) entry which is preliminary data.</text>
</comment>
<dbReference type="Gene3D" id="1.10.510.10">
    <property type="entry name" value="Transferase(Phosphotransferase) domain 1"/>
    <property type="match status" value="1"/>
</dbReference>
<evidence type="ECO:0000256" key="8">
    <source>
        <dbReference type="ARBA" id="ARBA00048679"/>
    </source>
</evidence>
<evidence type="ECO:0000256" key="3">
    <source>
        <dbReference type="ARBA" id="ARBA00022679"/>
    </source>
</evidence>
<evidence type="ECO:0000256" key="2">
    <source>
        <dbReference type="ARBA" id="ARBA00022527"/>
    </source>
</evidence>
<evidence type="ECO:0000256" key="4">
    <source>
        <dbReference type="ARBA" id="ARBA00022741"/>
    </source>
</evidence>
<evidence type="ECO:0000256" key="9">
    <source>
        <dbReference type="PROSITE-ProRule" id="PRU10141"/>
    </source>
</evidence>
<dbReference type="GO" id="GO:0005524">
    <property type="term" value="F:ATP binding"/>
    <property type="evidence" value="ECO:0007669"/>
    <property type="project" value="UniProtKB-UniRule"/>
</dbReference>
<evidence type="ECO:0000259" key="10">
    <source>
        <dbReference type="PROSITE" id="PS50011"/>
    </source>
</evidence>
<evidence type="ECO:0000256" key="1">
    <source>
        <dbReference type="ARBA" id="ARBA00012513"/>
    </source>
</evidence>